<dbReference type="InterPro" id="IPR002076">
    <property type="entry name" value="ELO_fam"/>
</dbReference>
<dbReference type="Pfam" id="PF01151">
    <property type="entry name" value="ELO"/>
    <property type="match status" value="1"/>
</dbReference>
<comment type="caution">
    <text evidence="10">Lacks conserved residue(s) required for the propagation of feature annotation.</text>
</comment>
<dbReference type="GO" id="GO:0030148">
    <property type="term" value="P:sphingolipid biosynthetic process"/>
    <property type="evidence" value="ECO:0007669"/>
    <property type="project" value="TreeGrafter"/>
</dbReference>
<comment type="subcellular location">
    <subcellularLocation>
        <location evidence="1">Membrane</location>
        <topology evidence="1">Multi-pass membrane protein</topology>
    </subcellularLocation>
</comment>
<keyword evidence="4 10" id="KW-0812">Transmembrane</keyword>
<evidence type="ECO:0000313" key="12">
    <source>
        <dbReference type="Proteomes" id="UP000708208"/>
    </source>
</evidence>
<keyword evidence="7 10" id="KW-0443">Lipid metabolism</keyword>
<keyword evidence="2 10" id="KW-0444">Lipid biosynthesis</keyword>
<evidence type="ECO:0000256" key="6">
    <source>
        <dbReference type="ARBA" id="ARBA00022989"/>
    </source>
</evidence>
<dbReference type="EC" id="2.3.1.199" evidence="10"/>
<comment type="similarity">
    <text evidence="10">Belongs to the ELO family.</text>
</comment>
<proteinExistence type="inferred from homology"/>
<evidence type="ECO:0000256" key="5">
    <source>
        <dbReference type="ARBA" id="ARBA00022832"/>
    </source>
</evidence>
<feature type="transmembrane region" description="Helical" evidence="10">
    <location>
        <begin position="70"/>
        <end position="88"/>
    </location>
</feature>
<evidence type="ECO:0000256" key="3">
    <source>
        <dbReference type="ARBA" id="ARBA00022679"/>
    </source>
</evidence>
<dbReference type="OrthoDB" id="10259681at2759"/>
<dbReference type="AlphaFoldDB" id="A0A8J2MFL2"/>
<dbReference type="GO" id="GO:0019367">
    <property type="term" value="P:fatty acid elongation, saturated fatty acid"/>
    <property type="evidence" value="ECO:0007669"/>
    <property type="project" value="TreeGrafter"/>
</dbReference>
<dbReference type="GO" id="GO:0034625">
    <property type="term" value="P:fatty acid elongation, monounsaturated fatty acid"/>
    <property type="evidence" value="ECO:0007669"/>
    <property type="project" value="TreeGrafter"/>
</dbReference>
<evidence type="ECO:0000256" key="1">
    <source>
        <dbReference type="ARBA" id="ARBA00004141"/>
    </source>
</evidence>
<evidence type="ECO:0000313" key="11">
    <source>
        <dbReference type="EMBL" id="CAG7838040.1"/>
    </source>
</evidence>
<dbReference type="EMBL" id="CAJVCH010571634">
    <property type="protein sequence ID" value="CAG7838040.1"/>
    <property type="molecule type" value="Genomic_DNA"/>
</dbReference>
<dbReference type="Proteomes" id="UP000708208">
    <property type="component" value="Unassembled WGS sequence"/>
</dbReference>
<comment type="catalytic activity">
    <reaction evidence="10">
        <text>a very-long-chain acyl-CoA + malonyl-CoA + H(+) = a very-long-chain 3-oxoacyl-CoA + CO2 + CoA</text>
        <dbReference type="Rhea" id="RHEA:32727"/>
        <dbReference type="ChEBI" id="CHEBI:15378"/>
        <dbReference type="ChEBI" id="CHEBI:16526"/>
        <dbReference type="ChEBI" id="CHEBI:57287"/>
        <dbReference type="ChEBI" id="CHEBI:57384"/>
        <dbReference type="ChEBI" id="CHEBI:90725"/>
        <dbReference type="ChEBI" id="CHEBI:90736"/>
        <dbReference type="EC" id="2.3.1.199"/>
    </reaction>
</comment>
<keyword evidence="5 10" id="KW-0276">Fatty acid metabolism</keyword>
<accession>A0A8J2MFL2</accession>
<evidence type="ECO:0000256" key="4">
    <source>
        <dbReference type="ARBA" id="ARBA00022692"/>
    </source>
</evidence>
<feature type="non-terminal residue" evidence="11">
    <location>
        <position position="104"/>
    </location>
</feature>
<keyword evidence="9 10" id="KW-0275">Fatty acid biosynthesis</keyword>
<feature type="transmembrane region" description="Helical" evidence="10">
    <location>
        <begin position="31"/>
        <end position="54"/>
    </location>
</feature>
<protein>
    <recommendedName>
        <fullName evidence="10">Elongation of very long chain fatty acids protein</fullName>
        <ecNumber evidence="10">2.3.1.199</ecNumber>
    </recommendedName>
    <alternativeName>
        <fullName evidence="10">Very-long-chain 3-oxoacyl-CoA synthase</fullName>
    </alternativeName>
</protein>
<dbReference type="GO" id="GO:0042761">
    <property type="term" value="P:very long-chain fatty acid biosynthetic process"/>
    <property type="evidence" value="ECO:0007669"/>
    <property type="project" value="TreeGrafter"/>
</dbReference>
<dbReference type="GO" id="GO:0005789">
    <property type="term" value="C:endoplasmic reticulum membrane"/>
    <property type="evidence" value="ECO:0007669"/>
    <property type="project" value="TreeGrafter"/>
</dbReference>
<evidence type="ECO:0000256" key="8">
    <source>
        <dbReference type="ARBA" id="ARBA00023136"/>
    </source>
</evidence>
<evidence type="ECO:0000256" key="7">
    <source>
        <dbReference type="ARBA" id="ARBA00023098"/>
    </source>
</evidence>
<organism evidence="11 12">
    <name type="scientific">Allacma fusca</name>
    <dbReference type="NCBI Taxonomy" id="39272"/>
    <lineage>
        <taxon>Eukaryota</taxon>
        <taxon>Metazoa</taxon>
        <taxon>Ecdysozoa</taxon>
        <taxon>Arthropoda</taxon>
        <taxon>Hexapoda</taxon>
        <taxon>Collembola</taxon>
        <taxon>Symphypleona</taxon>
        <taxon>Sminthuridae</taxon>
        <taxon>Allacma</taxon>
    </lineage>
</organism>
<keyword evidence="8 10" id="KW-0472">Membrane</keyword>
<keyword evidence="3 10" id="KW-0808">Transferase</keyword>
<name>A0A8J2MFL2_9HEXA</name>
<dbReference type="PANTHER" id="PTHR11157:SF17">
    <property type="entry name" value="ELONGATION OF VERY LONG CHAIN FATTY ACIDS PROTEIN 6"/>
    <property type="match status" value="1"/>
</dbReference>
<keyword evidence="12" id="KW-1185">Reference proteome</keyword>
<evidence type="ECO:0000256" key="9">
    <source>
        <dbReference type="ARBA" id="ARBA00023160"/>
    </source>
</evidence>
<keyword evidence="6 10" id="KW-1133">Transmembrane helix</keyword>
<evidence type="ECO:0000256" key="10">
    <source>
        <dbReference type="RuleBase" id="RU361115"/>
    </source>
</evidence>
<dbReference type="GO" id="GO:0009922">
    <property type="term" value="F:fatty acid elongase activity"/>
    <property type="evidence" value="ECO:0007669"/>
    <property type="project" value="UniProtKB-EC"/>
</dbReference>
<reference evidence="11" key="1">
    <citation type="submission" date="2021-06" db="EMBL/GenBank/DDBJ databases">
        <authorList>
            <person name="Hodson N. C."/>
            <person name="Mongue J. A."/>
            <person name="Jaron S. K."/>
        </authorList>
    </citation>
    <scope>NUCLEOTIDE SEQUENCE</scope>
</reference>
<sequence>TVRVLPETLSTVSTKGFHHSVCYSILDQSNVWILITSLQTLQMAVGMVVGFYALSMKLSGVDCDVPVPNLLWSLAMYSSYFALFVNFFRKSYFRREERRGLKHQ</sequence>
<gene>
    <name evidence="11" type="ORF">AFUS01_LOCUS47058</name>
</gene>
<comment type="caution">
    <text evidence="11">The sequence shown here is derived from an EMBL/GenBank/DDBJ whole genome shotgun (WGS) entry which is preliminary data.</text>
</comment>
<dbReference type="PANTHER" id="PTHR11157">
    <property type="entry name" value="FATTY ACID ACYL TRANSFERASE-RELATED"/>
    <property type="match status" value="1"/>
</dbReference>
<dbReference type="GO" id="GO:0034626">
    <property type="term" value="P:fatty acid elongation, polyunsaturated fatty acid"/>
    <property type="evidence" value="ECO:0007669"/>
    <property type="project" value="TreeGrafter"/>
</dbReference>
<evidence type="ECO:0000256" key="2">
    <source>
        <dbReference type="ARBA" id="ARBA00022516"/>
    </source>
</evidence>